<sequence>MRDVFFTSAALFVLLASGASAQTSFSQAAITRADLQGDWSQKVRCRGHASVDFDHQLRIYVDQRGLRFKGNAPVKSAQYASGRDARYYYGAVQVSGDIVTLKVSPRYYRDLPDVMDMGEGVVAQDASYQLTQDGDLVALGVNACKTTPLKRAALARQR</sequence>
<accession>A0A290MQK6</accession>
<feature type="signal peptide" evidence="1">
    <location>
        <begin position="1"/>
        <end position="21"/>
    </location>
</feature>
<dbReference type="RefSeq" id="WP_096053620.1">
    <property type="nucleotide sequence ID" value="NZ_CP023315.3"/>
</dbReference>
<dbReference type="AlphaFoldDB" id="A0A290MQK6"/>
<reference evidence="3" key="1">
    <citation type="submission" date="2017-09" db="EMBL/GenBank/DDBJ databases">
        <title>Genome evolution observed in wild isolates of Caulobacter crescentus.</title>
        <authorList>
            <person name="Ely B."/>
            <person name="Wilson K."/>
            <person name="Scott D."/>
        </authorList>
    </citation>
    <scope>NUCLEOTIDE SEQUENCE [LARGE SCALE GENOMIC DNA]</scope>
    <source>
        <strain evidence="3">CB13b1a</strain>
    </source>
</reference>
<name>A0A290MQK6_CAUVI</name>
<keyword evidence="1" id="KW-0732">Signal</keyword>
<protein>
    <submittedName>
        <fullName evidence="2">Uncharacterized protein</fullName>
    </submittedName>
</protein>
<evidence type="ECO:0000313" key="2">
    <source>
        <dbReference type="EMBL" id="ATC34270.1"/>
    </source>
</evidence>
<dbReference type="Proteomes" id="UP000217311">
    <property type="component" value="Chromosome"/>
</dbReference>
<gene>
    <name evidence="2" type="ORF">CA606_19080</name>
</gene>
<dbReference type="EMBL" id="CP023315">
    <property type="protein sequence ID" value="ATC34270.1"/>
    <property type="molecule type" value="Genomic_DNA"/>
</dbReference>
<evidence type="ECO:0000313" key="3">
    <source>
        <dbReference type="Proteomes" id="UP000217311"/>
    </source>
</evidence>
<proteinExistence type="predicted"/>
<organism evidence="2 3">
    <name type="scientific">Caulobacter vibrioides</name>
    <name type="common">Caulobacter crescentus</name>
    <dbReference type="NCBI Taxonomy" id="155892"/>
    <lineage>
        <taxon>Bacteria</taxon>
        <taxon>Pseudomonadati</taxon>
        <taxon>Pseudomonadota</taxon>
        <taxon>Alphaproteobacteria</taxon>
        <taxon>Caulobacterales</taxon>
        <taxon>Caulobacteraceae</taxon>
        <taxon>Caulobacter</taxon>
    </lineage>
</organism>
<evidence type="ECO:0000256" key="1">
    <source>
        <dbReference type="SAM" id="SignalP"/>
    </source>
</evidence>
<feature type="chain" id="PRO_5012109285" evidence="1">
    <location>
        <begin position="22"/>
        <end position="158"/>
    </location>
</feature>